<reference evidence="1" key="2">
    <citation type="submission" date="2011-02" db="EMBL/GenBank/DDBJ databases">
        <authorList>
            <person name="MacLean D."/>
        </authorList>
    </citation>
    <scope>NUCLEOTIDE SEQUENCE</scope>
</reference>
<dbReference type="HOGENOM" id="CLU_168004_0_0_1"/>
<dbReference type="AlphaFoldDB" id="F0WAF1"/>
<protein>
    <submittedName>
        <fullName evidence="1">AlNc14C45G3678 protein</fullName>
    </submittedName>
</protein>
<organism evidence="1">
    <name type="scientific">Albugo laibachii Nc14</name>
    <dbReference type="NCBI Taxonomy" id="890382"/>
    <lineage>
        <taxon>Eukaryota</taxon>
        <taxon>Sar</taxon>
        <taxon>Stramenopiles</taxon>
        <taxon>Oomycota</taxon>
        <taxon>Peronosporomycetes</taxon>
        <taxon>Albuginales</taxon>
        <taxon>Albuginaceae</taxon>
        <taxon>Albugo</taxon>
    </lineage>
</organism>
<sequence>MIRNVVSRQGHQKSLMNYANPCKKLKLEYFGHDIQQYRLLPDYVSKLRQNDHDVILEREHKQFTRMQIVFCKRKQELKSYAQRGFCLDGTFLKNVSGGILLVASLLNGNQQLQIISVVIVSIE</sequence>
<gene>
    <name evidence="1" type="primary">AlNc14C45G3678</name>
    <name evidence="1" type="ORF">ALNC14_042650</name>
</gene>
<proteinExistence type="predicted"/>
<dbReference type="EMBL" id="FR824090">
    <property type="protein sequence ID" value="CCA18122.1"/>
    <property type="molecule type" value="Genomic_DNA"/>
</dbReference>
<accession>F0WAF1</accession>
<reference evidence="1" key="1">
    <citation type="journal article" date="2011" name="PLoS Biol.">
        <title>Gene gain and loss during evolution of obligate parasitism in the white rust pathogen of Arabidopsis thaliana.</title>
        <authorList>
            <person name="Kemen E."/>
            <person name="Gardiner A."/>
            <person name="Schultz-Larsen T."/>
            <person name="Kemen A.C."/>
            <person name="Balmuth A.L."/>
            <person name="Robert-Seilaniantz A."/>
            <person name="Bailey K."/>
            <person name="Holub E."/>
            <person name="Studholme D.J."/>
            <person name="Maclean D."/>
            <person name="Jones J.D."/>
        </authorList>
    </citation>
    <scope>NUCLEOTIDE SEQUENCE</scope>
</reference>
<name>F0WAF1_9STRA</name>
<evidence type="ECO:0000313" key="1">
    <source>
        <dbReference type="EMBL" id="CCA18122.1"/>
    </source>
</evidence>